<evidence type="ECO:0000313" key="2">
    <source>
        <dbReference type="EMBL" id="QCO12515.1"/>
    </source>
</evidence>
<evidence type="ECO:0000313" key="1">
    <source>
        <dbReference type="EMBL" id="MDX5950106.1"/>
    </source>
</evidence>
<organism evidence="2 3">
    <name type="scientific">Azospirillum brasilense</name>
    <dbReference type="NCBI Taxonomy" id="192"/>
    <lineage>
        <taxon>Bacteria</taxon>
        <taxon>Pseudomonadati</taxon>
        <taxon>Pseudomonadota</taxon>
        <taxon>Alphaproteobacteria</taxon>
        <taxon>Rhodospirillales</taxon>
        <taxon>Azospirillaceae</taxon>
        <taxon>Azospirillum</taxon>
    </lineage>
</organism>
<keyword evidence="2" id="KW-0614">Plasmid</keyword>
<geneLocation type="plasmid" evidence="2 3">
    <name>p3</name>
</geneLocation>
<dbReference type="Proteomes" id="UP001277471">
    <property type="component" value="Unassembled WGS sequence"/>
</dbReference>
<dbReference type="EMBL" id="CP032342">
    <property type="protein sequence ID" value="QCO12515.1"/>
    <property type="molecule type" value="Genomic_DNA"/>
</dbReference>
<sequence length="94" mass="10039">MMKHVLVPVGGVPTDAAPLKDIVGLVRPFSADVEAFRHDPRNDLPLYGEGFFAEILQQVSVALVGAAHDLNDGLLVIGGYGHSRVREVMPCATC</sequence>
<name>A0A4D8QNP7_AZOBR</name>
<reference evidence="2 3" key="1">
    <citation type="submission" date="2018-09" db="EMBL/GenBank/DDBJ databases">
        <title>Whole genome based analysis of evolution and adaptive divergence in Indian and Brazilian strains of Azospirillum brasilense.</title>
        <authorList>
            <person name="Singh C."/>
            <person name="Tripathi A.K."/>
        </authorList>
    </citation>
    <scope>NUCLEOTIDE SEQUENCE [LARGE SCALE GENOMIC DNA]</scope>
    <source>
        <strain evidence="2 3">MTCC4038</strain>
        <plasmid evidence="2 3">p3</plasmid>
    </source>
</reference>
<dbReference type="Proteomes" id="UP000298774">
    <property type="component" value="Plasmid p3"/>
</dbReference>
<reference evidence="1 4" key="2">
    <citation type="submission" date="2023-11" db="EMBL/GenBank/DDBJ databases">
        <title>MicrobeMod: A computational toolkit for identifying prokaryotic methylation and restriction-modification with nanopore sequencing.</title>
        <authorList>
            <person name="Crits-Christoph A."/>
            <person name="Kang S.C."/>
            <person name="Lee H."/>
            <person name="Ostrov N."/>
        </authorList>
    </citation>
    <scope>NUCLEOTIDE SEQUENCE [LARGE SCALE GENOMIC DNA]</scope>
    <source>
        <strain evidence="1 4">ATCC 29145</strain>
    </source>
</reference>
<dbReference type="EMBL" id="JAWXYC010000001">
    <property type="protein sequence ID" value="MDX5950106.1"/>
    <property type="molecule type" value="Genomic_DNA"/>
</dbReference>
<proteinExistence type="predicted"/>
<gene>
    <name evidence="2" type="ORF">D3868_26035</name>
    <name evidence="1" type="ORF">SIM66_02620</name>
</gene>
<keyword evidence="4" id="KW-1185">Reference proteome</keyword>
<dbReference type="RefSeq" id="WP_035680977.1">
    <property type="nucleotide sequence ID" value="NZ_CP032342.1"/>
</dbReference>
<evidence type="ECO:0000313" key="3">
    <source>
        <dbReference type="Proteomes" id="UP000298774"/>
    </source>
</evidence>
<dbReference type="AlphaFoldDB" id="A0A4D8QNP7"/>
<dbReference type="SUPFAM" id="SSF52402">
    <property type="entry name" value="Adenine nucleotide alpha hydrolases-like"/>
    <property type="match status" value="1"/>
</dbReference>
<evidence type="ECO:0000313" key="4">
    <source>
        <dbReference type="Proteomes" id="UP001277471"/>
    </source>
</evidence>
<accession>A0A4D8QNP7</accession>
<protein>
    <submittedName>
        <fullName evidence="2">Uncharacterized protein</fullName>
    </submittedName>
</protein>
<dbReference type="GeneID" id="56447487"/>